<dbReference type="PANTHER" id="PTHR46847:SF1">
    <property type="entry name" value="D-ALLOSE-BINDING PERIPLASMIC PROTEIN-RELATED"/>
    <property type="match status" value="1"/>
</dbReference>
<comment type="similarity">
    <text evidence="2">Belongs to the bacterial solute-binding protein 2 family.</text>
</comment>
<dbReference type="Gene3D" id="3.40.50.2300">
    <property type="match status" value="2"/>
</dbReference>
<dbReference type="PANTHER" id="PTHR46847">
    <property type="entry name" value="D-ALLOSE-BINDING PERIPLASMIC PROTEIN-RELATED"/>
    <property type="match status" value="1"/>
</dbReference>
<protein>
    <submittedName>
        <fullName evidence="6">ABC transporter substrate-binding protein</fullName>
    </submittedName>
</protein>
<reference evidence="6" key="1">
    <citation type="submission" date="2020-08" db="EMBL/GenBank/DDBJ databases">
        <title>Genome public.</title>
        <authorList>
            <person name="Liu C."/>
            <person name="Sun Q."/>
        </authorList>
    </citation>
    <scope>NUCLEOTIDE SEQUENCE</scope>
    <source>
        <strain evidence="6">NSJ-55</strain>
    </source>
</reference>
<dbReference type="GO" id="GO:0030246">
    <property type="term" value="F:carbohydrate binding"/>
    <property type="evidence" value="ECO:0007669"/>
    <property type="project" value="UniProtKB-ARBA"/>
</dbReference>
<keyword evidence="7" id="KW-1185">Reference proteome</keyword>
<evidence type="ECO:0000313" key="6">
    <source>
        <dbReference type="EMBL" id="MBC5690165.1"/>
    </source>
</evidence>
<evidence type="ECO:0000256" key="1">
    <source>
        <dbReference type="ARBA" id="ARBA00004196"/>
    </source>
</evidence>
<dbReference type="CDD" id="cd19997">
    <property type="entry name" value="PBP1_ABC_sugar_binding-like"/>
    <property type="match status" value="1"/>
</dbReference>
<feature type="domain" description="Periplasmic binding protein" evidence="5">
    <location>
        <begin position="44"/>
        <end position="304"/>
    </location>
</feature>
<keyword evidence="3 4" id="KW-0732">Signal</keyword>
<dbReference type="Pfam" id="PF13407">
    <property type="entry name" value="Peripla_BP_4"/>
    <property type="match status" value="1"/>
</dbReference>
<comment type="subcellular location">
    <subcellularLocation>
        <location evidence="1">Cell envelope</location>
    </subcellularLocation>
</comment>
<name>A0A923RR29_9FIRM</name>
<dbReference type="EMBL" id="JACOPF010000004">
    <property type="protein sequence ID" value="MBC5690165.1"/>
    <property type="molecule type" value="Genomic_DNA"/>
</dbReference>
<dbReference type="Proteomes" id="UP000652477">
    <property type="component" value="Unassembled WGS sequence"/>
</dbReference>
<dbReference type="InterPro" id="IPR025997">
    <property type="entry name" value="SBP_2_dom"/>
</dbReference>
<evidence type="ECO:0000259" key="5">
    <source>
        <dbReference type="Pfam" id="PF13407"/>
    </source>
</evidence>
<evidence type="ECO:0000256" key="2">
    <source>
        <dbReference type="ARBA" id="ARBA00007639"/>
    </source>
</evidence>
<feature type="chain" id="PRO_5039109142" evidence="4">
    <location>
        <begin position="22"/>
        <end position="350"/>
    </location>
</feature>
<feature type="signal peptide" evidence="4">
    <location>
        <begin position="1"/>
        <end position="21"/>
    </location>
</feature>
<proteinExistence type="inferred from homology"/>
<comment type="caution">
    <text evidence="6">The sequence shown here is derived from an EMBL/GenBank/DDBJ whole genome shotgun (WGS) entry which is preliminary data.</text>
</comment>
<sequence length="350" mass="37829">MKKRSRVLAALLAAAMVMSMAGCGSSGSDDKKDAGEESKGGYKIGLTNSFNGNSYRQQMEAYAQEAADELKESGEISEFTIVEANNDASKQVQQIENFILEGMDAIIIDPISATALTGAIQEASDAGIPCIIINDGPVESDAELCYQINFDTVDQMGTLTEYVCEAIGGKGKIIELRGTAGAEFDNIAHEGVMKTLENYPEIEVVAEVYTDWTGSKAQSELASVLPTLDEVDGVVTQGGDSYAAVQAFEAAGMELPVIGGDNRGYFLKWWANEAPEGYDTISVSSNPWDGATGVYVACDILSGEYEIPNEMIHPFAVVTKDEVQNYKDMGDEEIGTPTYDREWVRENLYK</sequence>
<accession>A0A923RR29</accession>
<organism evidence="6 7">
    <name type="scientific">Mediterraneibacter hominis</name>
    <dbReference type="NCBI Taxonomy" id="2763054"/>
    <lineage>
        <taxon>Bacteria</taxon>
        <taxon>Bacillati</taxon>
        <taxon>Bacillota</taxon>
        <taxon>Clostridia</taxon>
        <taxon>Lachnospirales</taxon>
        <taxon>Lachnospiraceae</taxon>
        <taxon>Mediterraneibacter</taxon>
    </lineage>
</organism>
<dbReference type="InterPro" id="IPR028082">
    <property type="entry name" value="Peripla_BP_I"/>
</dbReference>
<evidence type="ECO:0000256" key="4">
    <source>
        <dbReference type="SAM" id="SignalP"/>
    </source>
</evidence>
<dbReference type="RefSeq" id="WP_186876826.1">
    <property type="nucleotide sequence ID" value="NZ_JACOPF010000004.1"/>
</dbReference>
<gene>
    <name evidence="6" type="ORF">H8S37_14705</name>
</gene>
<dbReference type="AlphaFoldDB" id="A0A923RR29"/>
<evidence type="ECO:0000256" key="3">
    <source>
        <dbReference type="ARBA" id="ARBA00022729"/>
    </source>
</evidence>
<evidence type="ECO:0000313" key="7">
    <source>
        <dbReference type="Proteomes" id="UP000652477"/>
    </source>
</evidence>
<dbReference type="SUPFAM" id="SSF53822">
    <property type="entry name" value="Periplasmic binding protein-like I"/>
    <property type="match status" value="1"/>
</dbReference>
<dbReference type="GO" id="GO:0030313">
    <property type="term" value="C:cell envelope"/>
    <property type="evidence" value="ECO:0007669"/>
    <property type="project" value="UniProtKB-SubCell"/>
</dbReference>
<dbReference type="PROSITE" id="PS51257">
    <property type="entry name" value="PROKAR_LIPOPROTEIN"/>
    <property type="match status" value="1"/>
</dbReference>